<evidence type="ECO:0000313" key="8">
    <source>
        <dbReference type="EMBL" id="CUR57179.1"/>
    </source>
</evidence>
<reference evidence="8" key="1">
    <citation type="submission" date="2015-08" db="EMBL/GenBank/DDBJ databases">
        <authorList>
            <person name="Babu N.S."/>
            <person name="Beckwith C.J."/>
            <person name="Beseler K.G."/>
            <person name="Brison A."/>
            <person name="Carone J.V."/>
            <person name="Caskin T.P."/>
            <person name="Diamond M."/>
            <person name="Durham M.E."/>
            <person name="Foxe J.M."/>
            <person name="Go M."/>
            <person name="Henderson B.A."/>
            <person name="Jones I.B."/>
            <person name="McGettigan J.A."/>
            <person name="Micheletti S.J."/>
            <person name="Nasrallah M.E."/>
            <person name="Ortiz D."/>
            <person name="Piller C.R."/>
            <person name="Privatt S.R."/>
            <person name="Schneider S.L."/>
            <person name="Sharp S."/>
            <person name="Smith T.C."/>
            <person name="Stanton J.D."/>
            <person name="Ullery H.E."/>
            <person name="Wilson R.J."/>
            <person name="Serrano M.G."/>
            <person name="Buck G."/>
            <person name="Lee V."/>
            <person name="Wang Y."/>
            <person name="Carvalho R."/>
            <person name="Voegtly L."/>
            <person name="Shi R."/>
            <person name="Duckworth R."/>
            <person name="Johnson A."/>
            <person name="Loviza R."/>
            <person name="Walstead R."/>
            <person name="Shah Z."/>
            <person name="Kiflezghi M."/>
            <person name="Wade K."/>
            <person name="Ball S.L."/>
            <person name="Bradley K.W."/>
            <person name="Asai D.J."/>
            <person name="Bowman C.A."/>
            <person name="Russell D.A."/>
            <person name="Pope W.H."/>
            <person name="Jacobs-Sera D."/>
            <person name="Hendrix R.W."/>
            <person name="Hatfull G.F."/>
        </authorList>
    </citation>
    <scope>NUCLEOTIDE SEQUENCE</scope>
</reference>
<evidence type="ECO:0000259" key="6">
    <source>
        <dbReference type="Pfam" id="PF04542"/>
    </source>
</evidence>
<dbReference type="AlphaFoldDB" id="A0A2P2C5B9"/>
<dbReference type="Pfam" id="PF04542">
    <property type="entry name" value="Sigma70_r2"/>
    <property type="match status" value="1"/>
</dbReference>
<feature type="domain" description="RNA polymerase sigma-70 region 2" evidence="6">
    <location>
        <begin position="13"/>
        <end position="78"/>
    </location>
</feature>
<gene>
    <name evidence="8" type="ORF">NOCA2390070</name>
</gene>
<evidence type="ECO:0000256" key="3">
    <source>
        <dbReference type="ARBA" id="ARBA00023082"/>
    </source>
</evidence>
<dbReference type="EMBL" id="CZKA01000033">
    <property type="protein sequence ID" value="CUR57179.1"/>
    <property type="molecule type" value="Genomic_DNA"/>
</dbReference>
<evidence type="ECO:0000256" key="4">
    <source>
        <dbReference type="ARBA" id="ARBA00023125"/>
    </source>
</evidence>
<keyword evidence="3" id="KW-0731">Sigma factor</keyword>
<dbReference type="InterPro" id="IPR013324">
    <property type="entry name" value="RNA_pol_sigma_r3/r4-like"/>
</dbReference>
<dbReference type="Gene3D" id="1.10.10.10">
    <property type="entry name" value="Winged helix-like DNA-binding domain superfamily/Winged helix DNA-binding domain"/>
    <property type="match status" value="1"/>
</dbReference>
<dbReference type="SUPFAM" id="SSF88946">
    <property type="entry name" value="Sigma2 domain of RNA polymerase sigma factors"/>
    <property type="match status" value="1"/>
</dbReference>
<dbReference type="GO" id="GO:0016987">
    <property type="term" value="F:sigma factor activity"/>
    <property type="evidence" value="ECO:0007669"/>
    <property type="project" value="UniProtKB-KW"/>
</dbReference>
<name>A0A2P2C5B9_9ZZZZ</name>
<sequence>MSTVRTTAFDDFVTATTPRLFRVAWAITGDYHLAEDALQAAYVSAYSRWRRISQADNPEAYVRRMVVNQVLGWRRRASFGERPSARLPDLRVVESAEADVDRSDVVWRGIQALAPRQRAIVVLRYYEQLSEAEIAETLGIRPGTVKSQASAALANLRLLLAAEGASFEGEPA</sequence>
<evidence type="ECO:0000256" key="1">
    <source>
        <dbReference type="ARBA" id="ARBA00010641"/>
    </source>
</evidence>
<dbReference type="NCBIfam" id="TIGR02983">
    <property type="entry name" value="SigE-fam_strep"/>
    <property type="match status" value="1"/>
</dbReference>
<organism evidence="8">
    <name type="scientific">metagenome</name>
    <dbReference type="NCBI Taxonomy" id="256318"/>
    <lineage>
        <taxon>unclassified sequences</taxon>
        <taxon>metagenomes</taxon>
    </lineage>
</organism>
<dbReference type="GO" id="GO:0006352">
    <property type="term" value="P:DNA-templated transcription initiation"/>
    <property type="evidence" value="ECO:0007669"/>
    <property type="project" value="InterPro"/>
</dbReference>
<accession>A0A2P2C5B9</accession>
<dbReference type="PANTHER" id="PTHR43133:SF50">
    <property type="entry name" value="ECF RNA POLYMERASE SIGMA FACTOR SIGM"/>
    <property type="match status" value="1"/>
</dbReference>
<evidence type="ECO:0000256" key="5">
    <source>
        <dbReference type="ARBA" id="ARBA00023163"/>
    </source>
</evidence>
<dbReference type="InterPro" id="IPR013325">
    <property type="entry name" value="RNA_pol_sigma_r2"/>
</dbReference>
<dbReference type="InterPro" id="IPR014325">
    <property type="entry name" value="RNA_pol_sigma-E_actinobac"/>
</dbReference>
<evidence type="ECO:0000259" key="7">
    <source>
        <dbReference type="Pfam" id="PF08281"/>
    </source>
</evidence>
<dbReference type="SUPFAM" id="SSF88659">
    <property type="entry name" value="Sigma3 and sigma4 domains of RNA polymerase sigma factors"/>
    <property type="match status" value="1"/>
</dbReference>
<dbReference type="GO" id="GO:0003677">
    <property type="term" value="F:DNA binding"/>
    <property type="evidence" value="ECO:0007669"/>
    <property type="project" value="UniProtKB-KW"/>
</dbReference>
<dbReference type="NCBIfam" id="TIGR02937">
    <property type="entry name" value="sigma70-ECF"/>
    <property type="match status" value="1"/>
</dbReference>
<dbReference type="Gene3D" id="1.10.1740.10">
    <property type="match status" value="1"/>
</dbReference>
<dbReference type="Pfam" id="PF08281">
    <property type="entry name" value="Sigma70_r4_2"/>
    <property type="match status" value="1"/>
</dbReference>
<dbReference type="PANTHER" id="PTHR43133">
    <property type="entry name" value="RNA POLYMERASE ECF-TYPE SIGMA FACTO"/>
    <property type="match status" value="1"/>
</dbReference>
<keyword evidence="4" id="KW-0238">DNA-binding</keyword>
<protein>
    <submittedName>
        <fullName evidence="8">RNA polymerase, sigma-24 subunit, ECF subfamily protein</fullName>
    </submittedName>
</protein>
<dbReference type="InterPro" id="IPR039425">
    <property type="entry name" value="RNA_pol_sigma-70-like"/>
</dbReference>
<keyword evidence="2" id="KW-0805">Transcription regulation</keyword>
<feature type="domain" description="RNA polymerase sigma factor 70 region 4 type 2" evidence="7">
    <location>
        <begin position="106"/>
        <end position="156"/>
    </location>
</feature>
<evidence type="ECO:0000256" key="2">
    <source>
        <dbReference type="ARBA" id="ARBA00023015"/>
    </source>
</evidence>
<keyword evidence="5" id="KW-0804">Transcription</keyword>
<proteinExistence type="inferred from homology"/>
<dbReference type="InterPro" id="IPR036388">
    <property type="entry name" value="WH-like_DNA-bd_sf"/>
</dbReference>
<dbReference type="InterPro" id="IPR013249">
    <property type="entry name" value="RNA_pol_sigma70_r4_t2"/>
</dbReference>
<dbReference type="InterPro" id="IPR014284">
    <property type="entry name" value="RNA_pol_sigma-70_dom"/>
</dbReference>
<comment type="similarity">
    <text evidence="1">Belongs to the sigma-70 factor family. ECF subfamily.</text>
</comment>
<dbReference type="InterPro" id="IPR007627">
    <property type="entry name" value="RNA_pol_sigma70_r2"/>
</dbReference>
<dbReference type="CDD" id="cd06171">
    <property type="entry name" value="Sigma70_r4"/>
    <property type="match status" value="1"/>
</dbReference>